<dbReference type="HOGENOM" id="CLU_666776_0_0_9"/>
<feature type="transmembrane region" description="Helical" evidence="2">
    <location>
        <begin position="32"/>
        <end position="51"/>
    </location>
</feature>
<feature type="region of interest" description="Disordered" evidence="1">
    <location>
        <begin position="211"/>
        <end position="249"/>
    </location>
</feature>
<dbReference type="Proteomes" id="UP000001551">
    <property type="component" value="Chromosome"/>
</dbReference>
<dbReference type="InterPro" id="IPR027954">
    <property type="entry name" value="Transcobalamin-like_C"/>
</dbReference>
<gene>
    <name evidence="4" type="ordered locus">Ethha_2595</name>
</gene>
<evidence type="ECO:0000256" key="2">
    <source>
        <dbReference type="SAM" id="Phobius"/>
    </source>
</evidence>
<reference evidence="4 5" key="1">
    <citation type="submission" date="2010-12" db="EMBL/GenBank/DDBJ databases">
        <title>Complete sequence of Ethanoligenens harbinense YUAN-3.</title>
        <authorList>
            <person name="Lucas S."/>
            <person name="Copeland A."/>
            <person name="Lapidus A."/>
            <person name="Cheng J.-F."/>
            <person name="Bruce D."/>
            <person name="Goodwin L."/>
            <person name="Pitluck S."/>
            <person name="Chertkov O."/>
            <person name="Misra M."/>
            <person name="Detter J.C."/>
            <person name="Han C."/>
            <person name="Tapia R."/>
            <person name="Land M."/>
            <person name="Hauser L."/>
            <person name="Jeffries C."/>
            <person name="Kyrpides N."/>
            <person name="Ivanova N."/>
            <person name="Mikhailova N."/>
            <person name="Wang A."/>
            <person name="Mouttaki H."/>
            <person name="He Z."/>
            <person name="Zhou J."/>
            <person name="Hemme C.L."/>
            <person name="Woyke T."/>
        </authorList>
    </citation>
    <scope>NUCLEOTIDE SEQUENCE [LARGE SCALE GENOMIC DNA]</scope>
    <source>
        <strain evidence="5">DSM 18485 / JCM 12961 / CGMCC 1.5033 / YUAN-3</strain>
    </source>
</reference>
<sequence length="386" mass="40153">MGSIGAAARGLFYLQTRRPTDYGDDVLKKRVMAIWFALLVACTAVFAGCTANTRSRTTVASVPANGVVRKADFQRLQQSGGIAIYNGKSGGVSYSWTFVGPDIRKPAEADLHISYKPVTVSPNGTDTAQTYGQITLEQKGSYPGAASLRITVGKGWADGSYPFYAGKPGALWQAGTAQVVNGAATIRVSENTGPYLLAQVQADAVSSAAPPAVSSVPASSVPASSVPASSVPASSAPVSSAPKMPVSSAPAPQTIRVNISIRCDTAVQNWSSLSANKQDHRVVPANGVILPETSMAVKPGATVYDLLVSVCEKNGIQMEHKGSAAGEYIEGINNLYEFDAGPLSGWDYAVNGTFPGYGVSQYTLKSGDTVLFAYTCDLGHDIGAAN</sequence>
<feature type="domain" description="Transcobalamin-like C-terminal" evidence="3">
    <location>
        <begin position="300"/>
        <end position="375"/>
    </location>
</feature>
<evidence type="ECO:0000313" key="5">
    <source>
        <dbReference type="Proteomes" id="UP000001551"/>
    </source>
</evidence>
<dbReference type="AlphaFoldDB" id="E6U718"/>
<keyword evidence="2" id="KW-1133">Transmembrane helix</keyword>
<dbReference type="STRING" id="663278.Ethha_2595"/>
<dbReference type="KEGG" id="eha:Ethha_2595"/>
<dbReference type="Gene3D" id="2.170.130.30">
    <property type="match status" value="1"/>
</dbReference>
<organism evidence="4 5">
    <name type="scientific">Ethanoligenens harbinense (strain DSM 18485 / JCM 12961 / CGMCC 1.5033 / YUAN-3)</name>
    <dbReference type="NCBI Taxonomy" id="663278"/>
    <lineage>
        <taxon>Bacteria</taxon>
        <taxon>Bacillati</taxon>
        <taxon>Bacillota</taxon>
        <taxon>Clostridia</taxon>
        <taxon>Eubacteriales</taxon>
        <taxon>Oscillospiraceae</taxon>
        <taxon>Ethanoligenens</taxon>
    </lineage>
</organism>
<evidence type="ECO:0000313" key="4">
    <source>
        <dbReference type="EMBL" id="ADU28088.1"/>
    </source>
</evidence>
<keyword evidence="5" id="KW-1185">Reference proteome</keyword>
<keyword evidence="2" id="KW-0812">Transmembrane</keyword>
<evidence type="ECO:0000256" key="1">
    <source>
        <dbReference type="SAM" id="MobiDB-lite"/>
    </source>
</evidence>
<dbReference type="Pfam" id="PF14478">
    <property type="entry name" value="DUF4430"/>
    <property type="match status" value="1"/>
</dbReference>
<dbReference type="EMBL" id="CP002400">
    <property type="protein sequence ID" value="ADU28088.1"/>
    <property type="molecule type" value="Genomic_DNA"/>
</dbReference>
<keyword evidence="2" id="KW-0472">Membrane</keyword>
<accession>E6U718</accession>
<proteinExistence type="predicted"/>
<evidence type="ECO:0000259" key="3">
    <source>
        <dbReference type="Pfam" id="PF14478"/>
    </source>
</evidence>
<dbReference type="eggNOG" id="COG1657">
    <property type="taxonomic scope" value="Bacteria"/>
</dbReference>
<protein>
    <recommendedName>
        <fullName evidence="3">Transcobalamin-like C-terminal domain-containing protein</fullName>
    </recommendedName>
</protein>
<name>E6U718_ETHHY</name>